<dbReference type="RefSeq" id="XP_022820098.1">
    <property type="nucleotide sequence ID" value="XM_022964330.1"/>
</dbReference>
<proteinExistence type="inferred from homology"/>
<evidence type="ECO:0000256" key="9">
    <source>
        <dbReference type="ARBA" id="ARBA00023180"/>
    </source>
</evidence>
<keyword evidence="5 11" id="KW-0130">Cell adhesion</keyword>
<feature type="repeat" description="FG-GAP" evidence="10">
    <location>
        <begin position="325"/>
        <end position="383"/>
    </location>
</feature>
<evidence type="ECO:0000256" key="11">
    <source>
        <dbReference type="RuleBase" id="RU003762"/>
    </source>
</evidence>
<feature type="repeat" description="FG-GAP" evidence="10">
    <location>
        <begin position="25"/>
        <end position="77"/>
    </location>
</feature>
<dbReference type="PANTHER" id="PTHR23220">
    <property type="entry name" value="INTEGRIN ALPHA"/>
    <property type="match status" value="1"/>
</dbReference>
<evidence type="ECO:0000256" key="5">
    <source>
        <dbReference type="ARBA" id="ARBA00022889"/>
    </source>
</evidence>
<dbReference type="GeneID" id="111352031"/>
<dbReference type="InterPro" id="IPR032695">
    <property type="entry name" value="Integrin_dom_sf"/>
</dbReference>
<feature type="repeat" description="FG-GAP" evidence="10">
    <location>
        <begin position="264"/>
        <end position="324"/>
    </location>
</feature>
<dbReference type="GO" id="GO:0007157">
    <property type="term" value="P:heterophilic cell-cell adhesion via plasma membrane cell adhesion molecules"/>
    <property type="evidence" value="ECO:0007669"/>
    <property type="project" value="UniProtKB-ARBA"/>
</dbReference>
<evidence type="ECO:0000256" key="10">
    <source>
        <dbReference type="PROSITE-ProRule" id="PRU00803"/>
    </source>
</evidence>
<dbReference type="GO" id="GO:0008305">
    <property type="term" value="C:integrin complex"/>
    <property type="evidence" value="ECO:0007669"/>
    <property type="project" value="InterPro"/>
</dbReference>
<feature type="signal peptide" evidence="11">
    <location>
        <begin position="1"/>
        <end position="17"/>
    </location>
</feature>
<dbReference type="InterPro" id="IPR000413">
    <property type="entry name" value="Integrin_alpha"/>
</dbReference>
<dbReference type="InterPro" id="IPR013517">
    <property type="entry name" value="FG-GAP"/>
</dbReference>
<keyword evidence="7 11" id="KW-0472">Membrane</keyword>
<evidence type="ECO:0000256" key="3">
    <source>
        <dbReference type="ARBA" id="ARBA00022729"/>
    </source>
</evidence>
<evidence type="ECO:0000313" key="12">
    <source>
        <dbReference type="Proteomes" id="UP000301870"/>
    </source>
</evidence>
<dbReference type="GO" id="GO:0007229">
    <property type="term" value="P:integrin-mediated signaling pathway"/>
    <property type="evidence" value="ECO:0007669"/>
    <property type="project" value="UniProtKB-KW"/>
</dbReference>
<dbReference type="GO" id="GO:0007160">
    <property type="term" value="P:cell-matrix adhesion"/>
    <property type="evidence" value="ECO:0007669"/>
    <property type="project" value="TreeGrafter"/>
</dbReference>
<evidence type="ECO:0000256" key="8">
    <source>
        <dbReference type="ARBA" id="ARBA00023170"/>
    </source>
</evidence>
<feature type="chain" id="PRO_5039961316" evidence="11">
    <location>
        <begin position="18"/>
        <end position="952"/>
    </location>
</feature>
<comment type="subcellular location">
    <subcellularLocation>
        <location evidence="1 11">Membrane</location>
        <topology evidence="1 11">Single-pass type I membrane protein</topology>
    </subcellularLocation>
</comment>
<keyword evidence="9" id="KW-0325">Glycoprotein</keyword>
<dbReference type="InterPro" id="IPR013519">
    <property type="entry name" value="Int_alpha_beta-p"/>
</dbReference>
<evidence type="ECO:0000256" key="7">
    <source>
        <dbReference type="ARBA" id="ARBA00023136"/>
    </source>
</evidence>
<dbReference type="GO" id="GO:0009897">
    <property type="term" value="C:external side of plasma membrane"/>
    <property type="evidence" value="ECO:0007669"/>
    <property type="project" value="TreeGrafter"/>
</dbReference>
<evidence type="ECO:0000313" key="13">
    <source>
        <dbReference type="RefSeq" id="XP_022820098.1"/>
    </source>
</evidence>
<keyword evidence="6 11" id="KW-0401">Integrin</keyword>
<dbReference type="GO" id="GO:0033627">
    <property type="term" value="P:cell adhesion mediated by integrin"/>
    <property type="evidence" value="ECO:0007669"/>
    <property type="project" value="TreeGrafter"/>
</dbReference>
<accession>A0A9J7DX11</accession>
<keyword evidence="3 11" id="KW-0732">Signal</keyword>
<dbReference type="OrthoDB" id="5317514at2759"/>
<keyword evidence="12" id="KW-1185">Reference proteome</keyword>
<dbReference type="SUPFAM" id="SSF69318">
    <property type="entry name" value="Integrin alpha N-terminal domain"/>
    <property type="match status" value="1"/>
</dbReference>
<evidence type="ECO:0000256" key="1">
    <source>
        <dbReference type="ARBA" id="ARBA00004479"/>
    </source>
</evidence>
<dbReference type="GO" id="GO:0005178">
    <property type="term" value="F:integrin binding"/>
    <property type="evidence" value="ECO:0007669"/>
    <property type="project" value="TreeGrafter"/>
</dbReference>
<evidence type="ECO:0000256" key="6">
    <source>
        <dbReference type="ARBA" id="ARBA00023037"/>
    </source>
</evidence>
<dbReference type="Proteomes" id="UP000301870">
    <property type="component" value="Chromosome 14"/>
</dbReference>
<evidence type="ECO:0000256" key="2">
    <source>
        <dbReference type="ARBA" id="ARBA00008054"/>
    </source>
</evidence>
<dbReference type="Gene3D" id="2.60.40.1510">
    <property type="entry name" value="ntegrin, alpha v. Chain A, domain 3"/>
    <property type="match status" value="1"/>
</dbReference>
<feature type="transmembrane region" description="Helical" evidence="11">
    <location>
        <begin position="866"/>
        <end position="890"/>
    </location>
</feature>
<dbReference type="PRINTS" id="PR01185">
    <property type="entry name" value="INTEGRINA"/>
</dbReference>
<name>A0A9J7DX11_SPOLT</name>
<dbReference type="SUPFAM" id="SSF69179">
    <property type="entry name" value="Integrin domains"/>
    <property type="match status" value="1"/>
</dbReference>
<dbReference type="Gene3D" id="2.130.10.130">
    <property type="entry name" value="Integrin alpha, N-terminal"/>
    <property type="match status" value="1"/>
</dbReference>
<dbReference type="KEGG" id="sliu:111352031"/>
<dbReference type="Pfam" id="PF01839">
    <property type="entry name" value="FG-GAP"/>
    <property type="match status" value="1"/>
</dbReference>
<keyword evidence="8 11" id="KW-0675">Receptor</keyword>
<dbReference type="SMART" id="SM00191">
    <property type="entry name" value="Int_alpha"/>
    <property type="match status" value="6"/>
</dbReference>
<evidence type="ECO:0000256" key="4">
    <source>
        <dbReference type="ARBA" id="ARBA00022737"/>
    </source>
</evidence>
<dbReference type="PROSITE" id="PS51470">
    <property type="entry name" value="FG_GAP"/>
    <property type="match status" value="3"/>
</dbReference>
<organism evidence="12 13">
    <name type="scientific">Spodoptera litura</name>
    <name type="common">Asian cotton leafworm</name>
    <dbReference type="NCBI Taxonomy" id="69820"/>
    <lineage>
        <taxon>Eukaryota</taxon>
        <taxon>Metazoa</taxon>
        <taxon>Ecdysozoa</taxon>
        <taxon>Arthropoda</taxon>
        <taxon>Hexapoda</taxon>
        <taxon>Insecta</taxon>
        <taxon>Pterygota</taxon>
        <taxon>Neoptera</taxon>
        <taxon>Endopterygota</taxon>
        <taxon>Lepidoptera</taxon>
        <taxon>Glossata</taxon>
        <taxon>Ditrysia</taxon>
        <taxon>Noctuoidea</taxon>
        <taxon>Noctuidae</taxon>
        <taxon>Amphipyrinae</taxon>
        <taxon>Spodoptera</taxon>
    </lineage>
</organism>
<sequence>MKLFICLCLAAWPSALAIYFTGEKEIFQSPHTLRMDSYFGYSITYDQENRKLVVSAPRENNIGVVYDCDIPSRTCSNLTVNIDRKALPTQYTHDYWFGATVKSGPNFVLMCAPRYTQHYYSKSSTDGFNKYVTFGRCFSHEKNGVMIEKRVINEEERDINSGSQMETRMDSFGWSIDVASDDSVLVGGPGMFHGRVMIYKSRETVPTFIKYKNNKDTLPEFDFGYAVASGRFLDKKLSYAIGSPYGTSGFGEVAFYHDLKFIRKLVKVVDTDVIGSMFGAVLCAAKMSGKNHDLLVGAPTYATVDTYDLGAVYVYLTPKSKKSPTFKRRIVGESAGGQFGSAIANVGDLNGDHKDEIAISAPFENDARGVVYLYSGHDLVGDKTEVTLKWMQKIEPEPSYAQSFGLSLTPLLDYDQNGCNELAIGSPYKDRVVLLRCMAAITVHTSAVFPNVKGRGAARVSNYDLKVCLTITYPTLPINITARLSTTVMMTHSSAKLVTVNGPDGFTFDKSLNEKNGEYCENIPFTLPPDGKYDTEISYAVKTKLLEDPMQLKKFESSRVILSDRSVLQVVQTAWAAECAGKICVPNFSMTPSMSFDNKNKEYIIGSTKTEHISLSMVNTGEVAYDPCLRVEILGTRVLKYPPACQANGTSLLCMPPTPVRSGDKWDTDLIYLDMQQLNNLDDKVTINVSRYNYCKDVKPTEHHPYTINMKPDPTGIVAKGENDIGAIVNVTREDVTEKGKKITHVYTFSNSGPTNWVKLEVKVKLEKHEYVDDVSVHLSEAYNTMNCENDPKDKSLYICVIESLKVQKDEVKILIPMSIKPNKDLEAILEEKNVTISSSISFEPVPGYLRNTSISTLVTLQDAKVPLMIIIIALVVGLLIVLIIAYVLYRVGFLQRKKKQELEKLRRSVKRQTILRRSTMPTQRNSQSSEQRRQILEGINDTDEDIVITKK</sequence>
<comment type="similarity">
    <text evidence="2 11">Belongs to the integrin alpha chain family.</text>
</comment>
<keyword evidence="11" id="KW-1133">Transmembrane helix</keyword>
<dbReference type="PANTHER" id="PTHR23220:SF83">
    <property type="entry name" value="INTEGRIN ALPHA-PS3-RELATED"/>
    <property type="match status" value="1"/>
</dbReference>
<dbReference type="Gene3D" id="1.20.5.930">
    <property type="entry name" value="Bicelle-embedded integrin alpha(iib) transmembrane segment"/>
    <property type="match status" value="1"/>
</dbReference>
<gene>
    <name evidence="13" type="primary">LOC111352031</name>
</gene>
<dbReference type="InterPro" id="IPR028994">
    <property type="entry name" value="Integrin_alpha_N"/>
</dbReference>
<keyword evidence="11" id="KW-0812">Transmembrane</keyword>
<protein>
    <submittedName>
        <fullName evidence="13">Integrin alpha-PS4-like isoform X1</fullName>
    </submittedName>
</protein>
<keyword evidence="4" id="KW-0677">Repeat</keyword>
<dbReference type="AlphaFoldDB" id="A0A9J7DX11"/>
<reference evidence="13" key="1">
    <citation type="submission" date="2025-08" db="UniProtKB">
        <authorList>
            <consortium name="RefSeq"/>
        </authorList>
    </citation>
    <scope>IDENTIFICATION</scope>
    <source>
        <strain evidence="13">Ishihara</strain>
        <tissue evidence="13">Whole body</tissue>
    </source>
</reference>